<name>A0A1K0HIM2_9BASI</name>
<keyword evidence="1" id="KW-0732">Signal</keyword>
<feature type="chain" id="PRO_5009664771" evidence="1">
    <location>
        <begin position="23"/>
        <end position="271"/>
    </location>
</feature>
<organism evidence="2 3">
    <name type="scientific">Ustilago bromivora</name>
    <dbReference type="NCBI Taxonomy" id="307758"/>
    <lineage>
        <taxon>Eukaryota</taxon>
        <taxon>Fungi</taxon>
        <taxon>Dikarya</taxon>
        <taxon>Basidiomycota</taxon>
        <taxon>Ustilaginomycotina</taxon>
        <taxon>Ustilaginomycetes</taxon>
        <taxon>Ustilaginales</taxon>
        <taxon>Ustilaginaceae</taxon>
        <taxon>Ustilago</taxon>
    </lineage>
</organism>
<sequence>MRFDLFFICIFWTLQVFLFCKATPPSSSTNFDRVEEALPLPEHVPRESVTTYALPLLGAGGVPIRGGVPLEPFGIATRPRRPTLTHAIPIRQVDPGQSVSAPLYRSGSTSHDGRPPFPYRPLVRPVEPGQYAPVHYSSRTSRIASGRIGGSSPPQVEALWTEYRRRYSEQLPVLFGPNAKQNREEEAEAFQKYKARLAELDHLRNWVLRNLGSSLSQTDAQRLQQKFHPWSPGREIEVHNLAKHYHSFIESEKLLVLEVEKILERLGTTPH</sequence>
<accession>A0A1K0HIM2</accession>
<dbReference type="OrthoDB" id="10439211at2759"/>
<protein>
    <submittedName>
        <fullName evidence="2">Uncharacterized protein</fullName>
    </submittedName>
</protein>
<proteinExistence type="predicted"/>
<reference evidence="3" key="1">
    <citation type="submission" date="2016-04" db="EMBL/GenBank/DDBJ databases">
        <authorList>
            <person name="Guldener U."/>
            <person name="Guldener U."/>
        </authorList>
    </citation>
    <scope>NUCLEOTIDE SEQUENCE [LARGE SCALE GENOMIC DNA]</scope>
    <source>
        <strain evidence="3">UB2112</strain>
    </source>
</reference>
<dbReference type="Proteomes" id="UP000179920">
    <property type="component" value="Chromosome XV"/>
</dbReference>
<dbReference type="AlphaFoldDB" id="A0A1K0HIM2"/>
<feature type="signal peptide" evidence="1">
    <location>
        <begin position="1"/>
        <end position="22"/>
    </location>
</feature>
<evidence type="ECO:0000313" key="2">
    <source>
        <dbReference type="EMBL" id="SAM84685.1"/>
    </source>
</evidence>
<evidence type="ECO:0000313" key="3">
    <source>
        <dbReference type="Proteomes" id="UP000179920"/>
    </source>
</evidence>
<dbReference type="EMBL" id="LT558131">
    <property type="protein sequence ID" value="SAM84685.1"/>
    <property type="molecule type" value="Genomic_DNA"/>
</dbReference>
<evidence type="ECO:0000256" key="1">
    <source>
        <dbReference type="SAM" id="SignalP"/>
    </source>
</evidence>
<gene>
    <name evidence="2" type="ORF">UBRO_06100</name>
</gene>